<protein>
    <recommendedName>
        <fullName evidence="8">Conjugal transfer protein TrbD</fullName>
    </recommendedName>
</protein>
<dbReference type="AlphaFoldDB" id="A0A2W1K5Y5"/>
<evidence type="ECO:0000256" key="3">
    <source>
        <dbReference type="ARBA" id="ARBA00022989"/>
    </source>
</evidence>
<comment type="subcellular location">
    <subcellularLocation>
        <location evidence="1">Membrane</location>
    </subcellularLocation>
</comment>
<gene>
    <name evidence="6" type="ORF">DN052_05045</name>
</gene>
<dbReference type="GO" id="GO:0016020">
    <property type="term" value="C:membrane"/>
    <property type="evidence" value="ECO:0007669"/>
    <property type="project" value="UniProtKB-SubCell"/>
</dbReference>
<evidence type="ECO:0008006" key="8">
    <source>
        <dbReference type="Google" id="ProtNLM"/>
    </source>
</evidence>
<evidence type="ECO:0000256" key="4">
    <source>
        <dbReference type="ARBA" id="ARBA00023136"/>
    </source>
</evidence>
<evidence type="ECO:0000256" key="2">
    <source>
        <dbReference type="ARBA" id="ARBA00022692"/>
    </source>
</evidence>
<dbReference type="EMBL" id="QKQP01000001">
    <property type="protein sequence ID" value="PZD82386.1"/>
    <property type="molecule type" value="Genomic_DNA"/>
</dbReference>
<evidence type="ECO:0000313" key="7">
    <source>
        <dbReference type="Proteomes" id="UP000248886"/>
    </source>
</evidence>
<evidence type="ECO:0000256" key="1">
    <source>
        <dbReference type="ARBA" id="ARBA00004370"/>
    </source>
</evidence>
<evidence type="ECO:0000256" key="5">
    <source>
        <dbReference type="SAM" id="Phobius"/>
    </source>
</evidence>
<keyword evidence="4 5" id="KW-0472">Membrane</keyword>
<dbReference type="OrthoDB" id="8910347at2"/>
<dbReference type="Pfam" id="PF05101">
    <property type="entry name" value="VirB3"/>
    <property type="match status" value="1"/>
</dbReference>
<organism evidence="6 7">
    <name type="scientific">Acidithiobacillus ferrooxidans</name>
    <name type="common">Thiobacillus ferrooxidans</name>
    <dbReference type="NCBI Taxonomy" id="920"/>
    <lineage>
        <taxon>Bacteria</taxon>
        <taxon>Pseudomonadati</taxon>
        <taxon>Pseudomonadota</taxon>
        <taxon>Acidithiobacillia</taxon>
        <taxon>Acidithiobacillales</taxon>
        <taxon>Acidithiobacillaceae</taxon>
        <taxon>Acidithiobacillus</taxon>
    </lineage>
</organism>
<evidence type="ECO:0000313" key="6">
    <source>
        <dbReference type="EMBL" id="PZD82386.1"/>
    </source>
</evidence>
<dbReference type="RefSeq" id="WP_054608694.1">
    <property type="nucleotide sequence ID" value="NZ_AP025160.1"/>
</dbReference>
<proteinExistence type="predicted"/>
<keyword evidence="2 5" id="KW-0812">Transmembrane</keyword>
<dbReference type="InterPro" id="IPR007792">
    <property type="entry name" value="T4SS_VirB3/TrbD/AvhB"/>
</dbReference>
<reference evidence="6 7" key="1">
    <citation type="submission" date="2018-06" db="EMBL/GenBank/DDBJ databases">
        <title>Draft sequence of Acidithiobacillus ferrooxidans CCM 4253.</title>
        <authorList>
            <person name="Moya-Beltran A."/>
            <person name="Castro M."/>
            <person name="Covarrubias P.C."/>
            <person name="Issotta F."/>
            <person name="Janiczek O."/>
            <person name="Mandl M."/>
            <person name="Kucera J."/>
            <person name="Quatrini R."/>
        </authorList>
    </citation>
    <scope>NUCLEOTIDE SEQUENCE [LARGE SCALE GENOMIC DNA]</scope>
    <source>
        <strain evidence="6 7">CCM 4253</strain>
    </source>
</reference>
<comment type="caution">
    <text evidence="6">The sequence shown here is derived from an EMBL/GenBank/DDBJ whole genome shotgun (WGS) entry which is preliminary data.</text>
</comment>
<feature type="transmembrane region" description="Helical" evidence="5">
    <location>
        <begin position="45"/>
        <end position="64"/>
    </location>
</feature>
<dbReference type="Proteomes" id="UP000248886">
    <property type="component" value="Unassembled WGS sequence"/>
</dbReference>
<sequence>MATRSSALHQALIRPRLLAGGERQAVIYNGAAGFILFMATRSVPGLIAAVVLTAIVQGVLVALASRDPQSLAVNGRNMKYQHFYSTAASLDAKPAEAHTQKQAPIEYLVFAAQSLLKGKRKDA</sequence>
<accession>A0A2W1K5Y5</accession>
<keyword evidence="3 5" id="KW-1133">Transmembrane helix</keyword>
<name>A0A2W1K5Y5_ACIFR</name>